<keyword evidence="2" id="KW-1185">Reference proteome</keyword>
<protein>
    <submittedName>
        <fullName evidence="1">CHAD domain-contain protein</fullName>
    </submittedName>
</protein>
<proteinExistence type="predicted"/>
<dbReference type="Gene3D" id="2.40.320.10">
    <property type="entry name" value="Hypothetical Protein Pfu-838710-001"/>
    <property type="match status" value="1"/>
</dbReference>
<dbReference type="RefSeq" id="WP_059431955.1">
    <property type="nucleotide sequence ID" value="NZ_FAUU01000004.1"/>
</dbReference>
<evidence type="ECO:0000313" key="2">
    <source>
        <dbReference type="Proteomes" id="UP000052237"/>
    </source>
</evidence>
<sequence length="463" mass="54439">MVLEIKRKFLLDEPLQPALKEDGAEFKQIDILQFYTKISSNEEIKFKKVADLYTKTKTIKKGLIKEEKQEPISKKEFEAALDCGVYPRISKSRFSFKLNNQPCSIDIYKDELCGLFIFEIEFMTRDDANEFMLPEFLQNRVLKEITEDENYTDRNLALFGKPDFKFSYKNSLKLIEKLGEFKLFFASSISTYDAIRMVLFQICRSMLKNNLSYLKSKDKNSLEKLCFDMEKTLFFLETFTNVIDEKVVSKFINEFKILHSKISNLIELNYALECAGAAGFELEKAFITKRQILEDEIRLCLSSEDFDELIKEWEIVLSDENDFYVSSNYRILIKSSVAYNLRKLSLKVIKSLRSQNSKNAFSECKKLNVFLGYFEDLFMIKCESKLLKQTDKIIKIYKFISECKVFLDIKFDLKSSQNLDTFNKNINSQIKKSNKKIAKKSKNIIKNLHKLSRNLKVYYQKEI</sequence>
<dbReference type="AlphaFoldDB" id="A0A0S4SAC5"/>
<accession>A0A0S4SAC5</accession>
<evidence type="ECO:0000313" key="1">
    <source>
        <dbReference type="EMBL" id="CUU82515.1"/>
    </source>
</evidence>
<dbReference type="InterPro" id="IPR033469">
    <property type="entry name" value="CYTH-like_dom_sf"/>
</dbReference>
<dbReference type="EMBL" id="FAVB01000003">
    <property type="protein sequence ID" value="CUU82515.1"/>
    <property type="molecule type" value="Genomic_DNA"/>
</dbReference>
<organism evidence="1 2">
    <name type="scientific">Campylobacter hyointestinalis subsp. hyointestinalis</name>
    <dbReference type="NCBI Taxonomy" id="91352"/>
    <lineage>
        <taxon>Bacteria</taxon>
        <taxon>Pseudomonadati</taxon>
        <taxon>Campylobacterota</taxon>
        <taxon>Epsilonproteobacteria</taxon>
        <taxon>Campylobacterales</taxon>
        <taxon>Campylobacteraceae</taxon>
        <taxon>Campylobacter</taxon>
    </lineage>
</organism>
<name>A0A0S4SAC5_CAMHY</name>
<gene>
    <name evidence="1" type="ORF">ERS686654_01319</name>
</gene>
<comment type="caution">
    <text evidence="1">The sequence shown here is derived from an EMBL/GenBank/DDBJ whole genome shotgun (WGS) entry which is preliminary data.</text>
</comment>
<reference evidence="1 2" key="1">
    <citation type="submission" date="2015-11" db="EMBL/GenBank/DDBJ databases">
        <authorList>
            <consortium name="Pathogen Informatics"/>
        </authorList>
    </citation>
    <scope>NUCLEOTIDE SEQUENCE [LARGE SCALE GENOMIC DNA]</scope>
    <source>
        <strain evidence="1 2">006A-0059</strain>
    </source>
</reference>
<dbReference type="Proteomes" id="UP000052237">
    <property type="component" value="Unassembled WGS sequence"/>
</dbReference>
<dbReference type="SUPFAM" id="SSF55154">
    <property type="entry name" value="CYTH-like phosphatases"/>
    <property type="match status" value="1"/>
</dbReference>